<feature type="transmembrane region" description="Helical" evidence="1">
    <location>
        <begin position="7"/>
        <end position="28"/>
    </location>
</feature>
<dbReference type="AlphaFoldDB" id="B7QDW2"/>
<keyword evidence="1" id="KW-0812">Transmembrane</keyword>
<proteinExistence type="predicted"/>
<evidence type="ECO:0000313" key="4">
    <source>
        <dbReference type="Proteomes" id="UP000001555"/>
    </source>
</evidence>
<organism>
    <name type="scientific">Ixodes scapularis</name>
    <name type="common">Black-legged tick</name>
    <name type="synonym">Deer tick</name>
    <dbReference type="NCBI Taxonomy" id="6945"/>
    <lineage>
        <taxon>Eukaryota</taxon>
        <taxon>Metazoa</taxon>
        <taxon>Ecdysozoa</taxon>
        <taxon>Arthropoda</taxon>
        <taxon>Chelicerata</taxon>
        <taxon>Arachnida</taxon>
        <taxon>Acari</taxon>
        <taxon>Parasitiformes</taxon>
        <taxon>Ixodida</taxon>
        <taxon>Ixodoidea</taxon>
        <taxon>Ixodidae</taxon>
        <taxon>Ixodinae</taxon>
        <taxon>Ixodes</taxon>
    </lineage>
</organism>
<keyword evidence="4" id="KW-1185">Reference proteome</keyword>
<dbReference type="HOGENOM" id="CLU_2029271_0_0_1"/>
<name>B7QDW2_IXOSC</name>
<dbReference type="VEuPathDB" id="VectorBase:ISCI022322"/>
<dbReference type="EMBL" id="DS916524">
    <property type="protein sequence ID" value="EEC17034.1"/>
    <property type="molecule type" value="Genomic_DNA"/>
</dbReference>
<accession>B7QDW2</accession>
<dbReference type="EMBL" id="ABJB011107983">
    <property type="status" value="NOT_ANNOTATED_CDS"/>
    <property type="molecule type" value="Genomic_DNA"/>
</dbReference>
<dbReference type="InParanoid" id="B7QDW2"/>
<gene>
    <name evidence="2" type="ORF">IscW_ISCW022322</name>
</gene>
<evidence type="ECO:0000313" key="3">
    <source>
        <dbReference type="EnsemblMetazoa" id="ISCW022322-PA"/>
    </source>
</evidence>
<sequence>MFARGSSVAASGATWASVVVGALVLVAAPNSNRFPAWVVASLLAFLGNSHSARDTAAAREDVSAQSVKEAALAVVIAERGKPAHVTSLSLPLMLVLVPPGVVEVPPAATWLNVGATLAAWRL</sequence>
<dbReference type="VEuPathDB" id="VectorBase:ISCW022322"/>
<evidence type="ECO:0000313" key="2">
    <source>
        <dbReference type="EMBL" id="EEC17034.1"/>
    </source>
</evidence>
<evidence type="ECO:0000256" key="1">
    <source>
        <dbReference type="SAM" id="Phobius"/>
    </source>
</evidence>
<keyword evidence="1" id="KW-0472">Membrane</keyword>
<protein>
    <submittedName>
        <fullName evidence="2 3">Uncharacterized protein</fullName>
    </submittedName>
</protein>
<dbReference type="Proteomes" id="UP000001555">
    <property type="component" value="Unassembled WGS sequence"/>
</dbReference>
<dbReference type="EnsemblMetazoa" id="ISCW022322-RA">
    <property type="protein sequence ID" value="ISCW022322-PA"/>
    <property type="gene ID" value="ISCW022322"/>
</dbReference>
<dbReference type="PaxDb" id="6945-B7QDW2"/>
<reference evidence="2 4" key="1">
    <citation type="submission" date="2008-03" db="EMBL/GenBank/DDBJ databases">
        <title>Annotation of Ixodes scapularis.</title>
        <authorList>
            <consortium name="Ixodes scapularis Genome Project Consortium"/>
            <person name="Caler E."/>
            <person name="Hannick L.I."/>
            <person name="Bidwell S."/>
            <person name="Joardar V."/>
            <person name="Thiagarajan M."/>
            <person name="Amedeo P."/>
            <person name="Galinsky K.J."/>
            <person name="Schobel S."/>
            <person name="Inman J."/>
            <person name="Hostetler J."/>
            <person name="Miller J."/>
            <person name="Hammond M."/>
            <person name="Megy K."/>
            <person name="Lawson D."/>
            <person name="Kodira C."/>
            <person name="Sutton G."/>
            <person name="Meyer J."/>
            <person name="Hill C.A."/>
            <person name="Birren B."/>
            <person name="Nene V."/>
            <person name="Collins F."/>
            <person name="Alarcon-Chaidez F."/>
            <person name="Wikel S."/>
            <person name="Strausberg R."/>
        </authorList>
    </citation>
    <scope>NUCLEOTIDE SEQUENCE [LARGE SCALE GENOMIC DNA]</scope>
    <source>
        <strain evidence="4">Wikel</strain>
        <strain evidence="2">Wikel colony</strain>
    </source>
</reference>
<keyword evidence="1" id="KW-1133">Transmembrane helix</keyword>
<reference evidence="3" key="2">
    <citation type="submission" date="2020-05" db="UniProtKB">
        <authorList>
            <consortium name="EnsemblMetazoa"/>
        </authorList>
    </citation>
    <scope>IDENTIFICATION</scope>
    <source>
        <strain evidence="3">wikel</strain>
    </source>
</reference>